<dbReference type="Pfam" id="PF25583">
    <property type="entry name" value="WCX"/>
    <property type="match status" value="1"/>
</dbReference>
<evidence type="ECO:0000259" key="1">
    <source>
        <dbReference type="Pfam" id="PF13280"/>
    </source>
</evidence>
<keyword evidence="4" id="KW-1185">Reference proteome</keyword>
<dbReference type="PANTHER" id="PTHR34580">
    <property type="match status" value="1"/>
</dbReference>
<reference evidence="3 4" key="1">
    <citation type="journal article" date="2012" name="J. Bacteriol.">
        <title>Complete Genome Sequence of the BTEX-Degrading Bacterium Pseudoxanthomonas spadix BD-a59.</title>
        <authorList>
            <person name="Lee S.H."/>
            <person name="Jin H.M."/>
            <person name="Lee H.J."/>
            <person name="Kim J.M."/>
            <person name="Jeon C.O."/>
        </authorList>
    </citation>
    <scope>NUCLEOTIDE SEQUENCE [LARGE SCALE GENOMIC DNA]</scope>
    <source>
        <strain evidence="3 4">BD-a59</strain>
    </source>
</reference>
<name>G7USA0_PSEUP</name>
<dbReference type="PROSITE" id="PS52050">
    <property type="entry name" value="WYL"/>
    <property type="match status" value="1"/>
</dbReference>
<dbReference type="InterPro" id="IPR026881">
    <property type="entry name" value="WYL_dom"/>
</dbReference>
<dbReference type="InterPro" id="IPR051534">
    <property type="entry name" value="CBASS_pafABC_assoc_protein"/>
</dbReference>
<feature type="domain" description="WCX" evidence="2">
    <location>
        <begin position="254"/>
        <end position="311"/>
    </location>
</feature>
<dbReference type="KEGG" id="psd:DSC_00580"/>
<accession>G7USA0</accession>
<proteinExistence type="predicted"/>
<evidence type="ECO:0000259" key="2">
    <source>
        <dbReference type="Pfam" id="PF25583"/>
    </source>
</evidence>
<dbReference type="Pfam" id="PF13280">
    <property type="entry name" value="WYL"/>
    <property type="match status" value="1"/>
</dbReference>
<dbReference type="eggNOG" id="COG2378">
    <property type="taxonomic scope" value="Bacteria"/>
</dbReference>
<dbReference type="RefSeq" id="WP_014162090.1">
    <property type="nucleotide sequence ID" value="NC_016147.2"/>
</dbReference>
<dbReference type="EMBL" id="CP003093">
    <property type="protein sequence ID" value="AER54769.1"/>
    <property type="molecule type" value="Genomic_DNA"/>
</dbReference>
<dbReference type="AlphaFoldDB" id="G7USA0"/>
<dbReference type="HOGENOM" id="CLU_041141_0_2_6"/>
<dbReference type="PANTHER" id="PTHR34580:SF1">
    <property type="entry name" value="PROTEIN PAFC"/>
    <property type="match status" value="1"/>
</dbReference>
<evidence type="ECO:0000313" key="3">
    <source>
        <dbReference type="EMBL" id="AER54769.1"/>
    </source>
</evidence>
<evidence type="ECO:0000313" key="4">
    <source>
        <dbReference type="Proteomes" id="UP000005870"/>
    </source>
</evidence>
<dbReference type="Proteomes" id="UP000005870">
    <property type="component" value="Chromosome"/>
</dbReference>
<dbReference type="OrthoDB" id="8595817at2"/>
<protein>
    <submittedName>
        <fullName evidence="3">Uncharacterized protein</fullName>
    </submittedName>
</protein>
<dbReference type="InterPro" id="IPR057727">
    <property type="entry name" value="WCX_dom"/>
</dbReference>
<gene>
    <name evidence="3" type="ordered locus">DSC_00580</name>
</gene>
<feature type="domain" description="WYL" evidence="1">
    <location>
        <begin position="158"/>
        <end position="225"/>
    </location>
</feature>
<organism evidence="3 4">
    <name type="scientific">Pseudoxanthomonas spadix (strain BD-a59)</name>
    <dbReference type="NCBI Taxonomy" id="1045855"/>
    <lineage>
        <taxon>Bacteria</taxon>
        <taxon>Pseudomonadati</taxon>
        <taxon>Pseudomonadota</taxon>
        <taxon>Gammaproteobacteria</taxon>
        <taxon>Lysobacterales</taxon>
        <taxon>Lysobacteraceae</taxon>
        <taxon>Pseudoxanthomonas</taxon>
    </lineage>
</organism>
<sequence>MAKRSGTLETTLLAIELLRRIPRSGKISAPELQRQLAEAGFERDLRSIQRTLKQLCGHFDIECDDTSKPHGYRWLSNAKGLAIANLSAQESMLLMMAQEHLRNLLPPKLMKSMEGYFRQAQRNLALGDAGILEKQWPQKVRVIPTSQPLLPPKISPATFETVSEALYANKWLKLDYQGANGKHTQANIMPLGLAQRGGVIYLACRYEGYDNERSIALHRIVSAEMMTLGFERPKGFDLRKYDEDGRFSHGNGLKVKLSFRTDADNAYYLGETPLSEDQVIKLRKDGDMEVTATVVDSVLLEWWIKGFGERVWGVKKVTIG</sequence>